<dbReference type="NCBIfam" id="NF037955">
    <property type="entry name" value="mfs"/>
    <property type="match status" value="1"/>
</dbReference>
<protein>
    <submittedName>
        <fullName evidence="10">MFS transporter</fullName>
    </submittedName>
</protein>
<proteinExistence type="predicted"/>
<evidence type="ECO:0000256" key="7">
    <source>
        <dbReference type="ARBA" id="ARBA00023136"/>
    </source>
</evidence>
<keyword evidence="6 8" id="KW-1133">Transmembrane helix</keyword>
<dbReference type="OrthoDB" id="9150135at2"/>
<comment type="subcellular location">
    <subcellularLocation>
        <location evidence="1">Cell inner membrane</location>
        <topology evidence="1">Multi-pass membrane protein</topology>
    </subcellularLocation>
</comment>
<feature type="transmembrane region" description="Helical" evidence="8">
    <location>
        <begin position="158"/>
        <end position="181"/>
    </location>
</feature>
<evidence type="ECO:0000313" key="10">
    <source>
        <dbReference type="EMBL" id="PWG61304.1"/>
    </source>
</evidence>
<evidence type="ECO:0000256" key="5">
    <source>
        <dbReference type="ARBA" id="ARBA00022692"/>
    </source>
</evidence>
<feature type="transmembrane region" description="Helical" evidence="8">
    <location>
        <begin position="297"/>
        <end position="318"/>
    </location>
</feature>
<dbReference type="GO" id="GO:0015528">
    <property type="term" value="F:lactose:proton symporter activity"/>
    <property type="evidence" value="ECO:0007669"/>
    <property type="project" value="TreeGrafter"/>
</dbReference>
<keyword evidence="4" id="KW-0997">Cell inner membrane</keyword>
<comment type="caution">
    <text evidence="10">The sequence shown here is derived from an EMBL/GenBank/DDBJ whole genome shotgun (WGS) entry which is preliminary data.</text>
</comment>
<evidence type="ECO:0000256" key="8">
    <source>
        <dbReference type="SAM" id="Phobius"/>
    </source>
</evidence>
<feature type="transmembrane region" description="Helical" evidence="8">
    <location>
        <begin position="12"/>
        <end position="30"/>
    </location>
</feature>
<keyword evidence="3" id="KW-1003">Cell membrane</keyword>
<dbReference type="Proteomes" id="UP000245474">
    <property type="component" value="Unassembled WGS sequence"/>
</dbReference>
<feature type="transmembrane region" description="Helical" evidence="8">
    <location>
        <begin position="95"/>
        <end position="112"/>
    </location>
</feature>
<feature type="transmembrane region" description="Helical" evidence="8">
    <location>
        <begin position="330"/>
        <end position="350"/>
    </location>
</feature>
<evidence type="ECO:0000256" key="6">
    <source>
        <dbReference type="ARBA" id="ARBA00022989"/>
    </source>
</evidence>
<evidence type="ECO:0000256" key="1">
    <source>
        <dbReference type="ARBA" id="ARBA00004429"/>
    </source>
</evidence>
<dbReference type="RefSeq" id="WP_109680061.1">
    <property type="nucleotide sequence ID" value="NZ_CP086615.1"/>
</dbReference>
<dbReference type="InterPro" id="IPR026032">
    <property type="entry name" value="HcaT-like"/>
</dbReference>
<dbReference type="InterPro" id="IPR036259">
    <property type="entry name" value="MFS_trans_sf"/>
</dbReference>
<dbReference type="InterPro" id="IPR024989">
    <property type="entry name" value="MFS_assoc_dom"/>
</dbReference>
<reference evidence="10 11" key="1">
    <citation type="submission" date="2018-05" db="EMBL/GenBank/DDBJ databases">
        <title>Spiribacter halobius sp. nov., a moderately halophilic bacterium isolated from marine solar saltern.</title>
        <authorList>
            <person name="Zheng W.-S."/>
            <person name="Lu D.-C."/>
            <person name="Du Z.-J."/>
        </authorList>
    </citation>
    <scope>NUCLEOTIDE SEQUENCE [LARGE SCALE GENOMIC DNA]</scope>
    <source>
        <strain evidence="10 11">E85</strain>
    </source>
</reference>
<evidence type="ECO:0000313" key="11">
    <source>
        <dbReference type="Proteomes" id="UP000245474"/>
    </source>
</evidence>
<dbReference type="AlphaFoldDB" id="A0A2U2MWT9"/>
<gene>
    <name evidence="10" type="ORF">DEM34_17195</name>
</gene>
<dbReference type="PANTHER" id="PTHR23522">
    <property type="entry name" value="BLL5896 PROTEIN"/>
    <property type="match status" value="1"/>
</dbReference>
<keyword evidence="5 8" id="KW-0812">Transmembrane</keyword>
<keyword evidence="11" id="KW-1185">Reference proteome</keyword>
<dbReference type="Gene3D" id="1.20.1250.20">
    <property type="entry name" value="MFS general substrate transporter like domains"/>
    <property type="match status" value="2"/>
</dbReference>
<feature type="transmembrane region" description="Helical" evidence="8">
    <location>
        <begin position="267"/>
        <end position="285"/>
    </location>
</feature>
<evidence type="ECO:0000256" key="3">
    <source>
        <dbReference type="ARBA" id="ARBA00022475"/>
    </source>
</evidence>
<dbReference type="PIRSF" id="PIRSF004925">
    <property type="entry name" value="HcaT"/>
    <property type="match status" value="1"/>
</dbReference>
<evidence type="ECO:0000259" key="9">
    <source>
        <dbReference type="Pfam" id="PF12832"/>
    </source>
</evidence>
<evidence type="ECO:0000256" key="4">
    <source>
        <dbReference type="ARBA" id="ARBA00022519"/>
    </source>
</evidence>
<dbReference type="GO" id="GO:0030395">
    <property type="term" value="F:lactose binding"/>
    <property type="evidence" value="ECO:0007669"/>
    <property type="project" value="TreeGrafter"/>
</dbReference>
<evidence type="ECO:0000256" key="2">
    <source>
        <dbReference type="ARBA" id="ARBA00022448"/>
    </source>
</evidence>
<accession>A0A2U2MWT9</accession>
<feature type="transmembrane region" description="Helical" evidence="8">
    <location>
        <begin position="202"/>
        <end position="226"/>
    </location>
</feature>
<feature type="transmembrane region" description="Helical" evidence="8">
    <location>
        <begin position="133"/>
        <end position="152"/>
    </location>
</feature>
<feature type="transmembrane region" description="Helical" evidence="8">
    <location>
        <begin position="42"/>
        <end position="60"/>
    </location>
</feature>
<organism evidence="10 11">
    <name type="scientific">Sediminicurvatus halobius</name>
    <dbReference type="NCBI Taxonomy" id="2182432"/>
    <lineage>
        <taxon>Bacteria</taxon>
        <taxon>Pseudomonadati</taxon>
        <taxon>Pseudomonadota</taxon>
        <taxon>Gammaproteobacteria</taxon>
        <taxon>Chromatiales</taxon>
        <taxon>Ectothiorhodospiraceae</taxon>
        <taxon>Sediminicurvatus</taxon>
    </lineage>
</organism>
<dbReference type="GO" id="GO:0005886">
    <property type="term" value="C:plasma membrane"/>
    <property type="evidence" value="ECO:0007669"/>
    <property type="project" value="UniProtKB-SubCell"/>
</dbReference>
<dbReference type="Pfam" id="PF12832">
    <property type="entry name" value="MFS_1_like"/>
    <property type="match status" value="1"/>
</dbReference>
<feature type="transmembrane region" description="Helical" evidence="8">
    <location>
        <begin position="72"/>
        <end position="89"/>
    </location>
</feature>
<feature type="transmembrane region" description="Helical" evidence="8">
    <location>
        <begin position="356"/>
        <end position="380"/>
    </location>
</feature>
<dbReference type="SUPFAM" id="SSF103473">
    <property type="entry name" value="MFS general substrate transporter"/>
    <property type="match status" value="1"/>
</dbReference>
<sequence length="390" mass="41461">MPQGLPFKRLAAFYFCFFGVLGVLAPYWGPYLRSRGFGAAEIGELIALLHATKIIAPNLWGWLADRTGRRIAIIRGACLAALVGFAGVLLPGGYWWMALVMVAFSFFWNAALPQFEANTMSHLGAETHRYPRIRLWGSVGFMLSVLVLGEAVDRLGAGIVPWVLLGLFALLAGVSLSVPPAERAIRAGGDGGFLRVLTTPRVAGLLVACFLLQASHGPFYALYSIYLQDNGYSGGTIGVLWSLGVLAEIGVFLLMPRWLPRFGPRRLLTLAMALTTVRWLVVGAFPGSLALQAGAQLLHAASYGVYHATAISLIDRFFVGGHQGRGQALYSSLTFGAGVAAGSLLAGHLWESAGSAATFYAAAAAAAMGAVLAFRVAPVAHQPVDESRRA</sequence>
<keyword evidence="7 8" id="KW-0472">Membrane</keyword>
<dbReference type="EMBL" id="QFFI01000040">
    <property type="protein sequence ID" value="PWG61304.1"/>
    <property type="molecule type" value="Genomic_DNA"/>
</dbReference>
<dbReference type="PANTHER" id="PTHR23522:SF10">
    <property type="entry name" value="3-PHENYLPROPIONIC ACID TRANSPORTER-RELATED"/>
    <property type="match status" value="1"/>
</dbReference>
<feature type="domain" description="Major facilitator superfamily associated" evidence="9">
    <location>
        <begin position="9"/>
        <end position="360"/>
    </location>
</feature>
<keyword evidence="2" id="KW-0813">Transport</keyword>
<feature type="transmembrane region" description="Helical" evidence="8">
    <location>
        <begin position="232"/>
        <end position="255"/>
    </location>
</feature>
<dbReference type="CDD" id="cd17335">
    <property type="entry name" value="MFS_MFSD6"/>
    <property type="match status" value="1"/>
</dbReference>
<name>A0A2U2MWT9_9GAMM</name>